<dbReference type="CDD" id="cd00082">
    <property type="entry name" value="HisKA"/>
    <property type="match status" value="1"/>
</dbReference>
<keyword evidence="6" id="KW-0902">Two-component regulatory system</keyword>
<dbReference type="SUPFAM" id="SSF55785">
    <property type="entry name" value="PYP-like sensor domain (PAS domain)"/>
    <property type="match status" value="1"/>
</dbReference>
<dbReference type="PANTHER" id="PTHR43711:SF31">
    <property type="entry name" value="HISTIDINE KINASE"/>
    <property type="match status" value="1"/>
</dbReference>
<keyword evidence="5" id="KW-0418">Kinase</keyword>
<dbReference type="InterPro" id="IPR005467">
    <property type="entry name" value="His_kinase_dom"/>
</dbReference>
<keyword evidence="3" id="KW-0597">Phosphoprotein</keyword>
<evidence type="ECO:0000259" key="7">
    <source>
        <dbReference type="PROSITE" id="PS50109"/>
    </source>
</evidence>
<dbReference type="SMART" id="SM00387">
    <property type="entry name" value="HATPase_c"/>
    <property type="match status" value="1"/>
</dbReference>
<keyword evidence="10" id="KW-1185">Reference proteome</keyword>
<dbReference type="PROSITE" id="PS50112">
    <property type="entry name" value="PAS"/>
    <property type="match status" value="1"/>
</dbReference>
<evidence type="ECO:0000256" key="3">
    <source>
        <dbReference type="ARBA" id="ARBA00022553"/>
    </source>
</evidence>
<sequence>MLEYSRNRLPENELLAIFDNAAIVLILVDREGRVVRINRAGSELVGAGNEKVMGLLAGEALRCVNLHENINAVCGCTEECARCDLRNLFSQVFSTSIDIEKQEGSITVVRDGIPFTYKLLISANRVVIEQNPYVLLTIDDITRQKEQEQMLRKLVETRDKLFSVIAHDLKSPLSVIIGFADYMVANFDSVDKEQIKTFLEHIQQSSHDAYNLLDNLFEWTSNQWNKTSMIPKAVKVGDMCNEVLDFCRSMAKGKEVRVELADHYSGFWVLDEDMIKTTLRNLVINSIKFTNRGGVVQIETTKNGNALRFIVSDTGIGICKEALESLFEGNGNGSSSGTESEKGSGLGLLICKEFVEKHGSQLEVASEVGKGTSISFSIPSAK</sequence>
<dbReference type="PANTHER" id="PTHR43711">
    <property type="entry name" value="TWO-COMPONENT HISTIDINE KINASE"/>
    <property type="match status" value="1"/>
</dbReference>
<dbReference type="Proteomes" id="UP000295221">
    <property type="component" value="Unassembled WGS sequence"/>
</dbReference>
<name>A0A4R2GF43_9BACT</name>
<dbReference type="Pfam" id="PF00512">
    <property type="entry name" value="HisKA"/>
    <property type="match status" value="1"/>
</dbReference>
<dbReference type="SUPFAM" id="SSF47384">
    <property type="entry name" value="Homodimeric domain of signal transducing histidine kinase"/>
    <property type="match status" value="1"/>
</dbReference>
<feature type="domain" description="PAS" evidence="8">
    <location>
        <begin position="10"/>
        <end position="54"/>
    </location>
</feature>
<evidence type="ECO:0000256" key="4">
    <source>
        <dbReference type="ARBA" id="ARBA00022679"/>
    </source>
</evidence>
<dbReference type="EMBL" id="SLWK01000012">
    <property type="protein sequence ID" value="TCO06828.1"/>
    <property type="molecule type" value="Genomic_DNA"/>
</dbReference>
<dbReference type="InterPro" id="IPR000014">
    <property type="entry name" value="PAS"/>
</dbReference>
<evidence type="ECO:0000256" key="5">
    <source>
        <dbReference type="ARBA" id="ARBA00022777"/>
    </source>
</evidence>
<dbReference type="Pfam" id="PF13188">
    <property type="entry name" value="PAS_8"/>
    <property type="match status" value="1"/>
</dbReference>
<dbReference type="InterPro" id="IPR035965">
    <property type="entry name" value="PAS-like_dom_sf"/>
</dbReference>
<feature type="domain" description="Histidine kinase" evidence="7">
    <location>
        <begin position="164"/>
        <end position="382"/>
    </location>
</feature>
<organism evidence="9 10">
    <name type="scientific">Natronoflexus pectinivorans</name>
    <dbReference type="NCBI Taxonomy" id="682526"/>
    <lineage>
        <taxon>Bacteria</taxon>
        <taxon>Pseudomonadati</taxon>
        <taxon>Bacteroidota</taxon>
        <taxon>Bacteroidia</taxon>
        <taxon>Marinilabiliales</taxon>
        <taxon>Marinilabiliaceae</taxon>
        <taxon>Natronoflexus</taxon>
    </lineage>
</organism>
<keyword evidence="4" id="KW-0808">Transferase</keyword>
<dbReference type="EC" id="2.7.13.3" evidence="2"/>
<dbReference type="RefSeq" id="WP_132434623.1">
    <property type="nucleotide sequence ID" value="NZ_SLWK01000012.1"/>
</dbReference>
<dbReference type="InterPro" id="IPR036097">
    <property type="entry name" value="HisK_dim/P_sf"/>
</dbReference>
<dbReference type="InterPro" id="IPR036890">
    <property type="entry name" value="HATPase_C_sf"/>
</dbReference>
<dbReference type="Pfam" id="PF02518">
    <property type="entry name" value="HATPase_c"/>
    <property type="match status" value="1"/>
</dbReference>
<evidence type="ECO:0000256" key="6">
    <source>
        <dbReference type="ARBA" id="ARBA00023012"/>
    </source>
</evidence>
<dbReference type="InterPro" id="IPR050736">
    <property type="entry name" value="Sensor_HK_Regulatory"/>
</dbReference>
<protein>
    <recommendedName>
        <fullName evidence="2">histidine kinase</fullName>
        <ecNumber evidence="2">2.7.13.3</ecNumber>
    </recommendedName>
</protein>
<dbReference type="GO" id="GO:0000155">
    <property type="term" value="F:phosphorelay sensor kinase activity"/>
    <property type="evidence" value="ECO:0007669"/>
    <property type="project" value="InterPro"/>
</dbReference>
<evidence type="ECO:0000256" key="1">
    <source>
        <dbReference type="ARBA" id="ARBA00000085"/>
    </source>
</evidence>
<dbReference type="OrthoDB" id="9781208at2"/>
<dbReference type="NCBIfam" id="TIGR00229">
    <property type="entry name" value="sensory_box"/>
    <property type="match status" value="1"/>
</dbReference>
<reference evidence="9 10" key="1">
    <citation type="submission" date="2019-03" db="EMBL/GenBank/DDBJ databases">
        <title>Genomic Encyclopedia of Type Strains, Phase IV (KMG-IV): sequencing the most valuable type-strain genomes for metagenomic binning, comparative biology and taxonomic classification.</title>
        <authorList>
            <person name="Goeker M."/>
        </authorList>
    </citation>
    <scope>NUCLEOTIDE SEQUENCE [LARGE SCALE GENOMIC DNA]</scope>
    <source>
        <strain evidence="9 10">DSM 24179</strain>
    </source>
</reference>
<dbReference type="InterPro" id="IPR003594">
    <property type="entry name" value="HATPase_dom"/>
</dbReference>
<dbReference type="SMART" id="SM00388">
    <property type="entry name" value="HisKA"/>
    <property type="match status" value="1"/>
</dbReference>
<comment type="catalytic activity">
    <reaction evidence="1">
        <text>ATP + protein L-histidine = ADP + protein N-phospho-L-histidine.</text>
        <dbReference type="EC" id="2.7.13.3"/>
    </reaction>
</comment>
<evidence type="ECO:0000259" key="8">
    <source>
        <dbReference type="PROSITE" id="PS50112"/>
    </source>
</evidence>
<dbReference type="Gene3D" id="3.30.565.10">
    <property type="entry name" value="Histidine kinase-like ATPase, C-terminal domain"/>
    <property type="match status" value="1"/>
</dbReference>
<dbReference type="SUPFAM" id="SSF55874">
    <property type="entry name" value="ATPase domain of HSP90 chaperone/DNA topoisomerase II/histidine kinase"/>
    <property type="match status" value="1"/>
</dbReference>
<proteinExistence type="predicted"/>
<dbReference type="Gene3D" id="3.30.450.20">
    <property type="entry name" value="PAS domain"/>
    <property type="match status" value="1"/>
</dbReference>
<dbReference type="PRINTS" id="PR00344">
    <property type="entry name" value="BCTRLSENSOR"/>
</dbReference>
<evidence type="ECO:0000313" key="10">
    <source>
        <dbReference type="Proteomes" id="UP000295221"/>
    </source>
</evidence>
<evidence type="ECO:0000313" key="9">
    <source>
        <dbReference type="EMBL" id="TCO06828.1"/>
    </source>
</evidence>
<dbReference type="PROSITE" id="PS50109">
    <property type="entry name" value="HIS_KIN"/>
    <property type="match status" value="1"/>
</dbReference>
<accession>A0A4R2GF43</accession>
<dbReference type="InterPro" id="IPR003661">
    <property type="entry name" value="HisK_dim/P_dom"/>
</dbReference>
<gene>
    <name evidence="9" type="ORF">EV194_11251</name>
</gene>
<comment type="caution">
    <text evidence="9">The sequence shown here is derived from an EMBL/GenBank/DDBJ whole genome shotgun (WGS) entry which is preliminary data.</text>
</comment>
<dbReference type="AlphaFoldDB" id="A0A4R2GF43"/>
<dbReference type="InterPro" id="IPR004358">
    <property type="entry name" value="Sig_transdc_His_kin-like_C"/>
</dbReference>
<dbReference type="Gene3D" id="1.10.287.130">
    <property type="match status" value="1"/>
</dbReference>
<evidence type="ECO:0000256" key="2">
    <source>
        <dbReference type="ARBA" id="ARBA00012438"/>
    </source>
</evidence>